<dbReference type="Proteomes" id="UP000287447">
    <property type="component" value="Unassembled WGS sequence"/>
</dbReference>
<organism evidence="2 3">
    <name type="scientific">Hwanghaeella grinnelliae</name>
    <dbReference type="NCBI Taxonomy" id="2500179"/>
    <lineage>
        <taxon>Bacteria</taxon>
        <taxon>Pseudomonadati</taxon>
        <taxon>Pseudomonadota</taxon>
        <taxon>Alphaproteobacteria</taxon>
        <taxon>Rhodospirillales</taxon>
        <taxon>Rhodospirillaceae</taxon>
        <taxon>Hwanghaeella</taxon>
    </lineage>
</organism>
<dbReference type="OrthoDB" id="9791262at2"/>
<dbReference type="Pfam" id="PF05721">
    <property type="entry name" value="PhyH"/>
    <property type="match status" value="1"/>
</dbReference>
<dbReference type="RefSeq" id="WP_127763777.1">
    <property type="nucleotide sequence ID" value="NZ_SADE01000001.1"/>
</dbReference>
<dbReference type="EMBL" id="SADE01000001">
    <property type="protein sequence ID" value="RVU38405.1"/>
    <property type="molecule type" value="Genomic_DNA"/>
</dbReference>
<dbReference type="PANTHER" id="PTHR20883:SF48">
    <property type="entry name" value="ECTOINE DIOXYGENASE"/>
    <property type="match status" value="1"/>
</dbReference>
<sequence length="288" mass="31196">MLTEDQVASYRTEGYLVVPDIFTPGEIAELNTVTDTFVEASRALTQSDAVFDIGPGHAHADPKLRRIKDPTHHHAAYDKAMRHPKLIAILQQLLGDAVRFDHAKLNIKPVGGGAEIDWHQDWAFYPHTNDDMLAVGVLLDDVGPRSGPLQVVPGSHKGPTLNHHSNAIFCGAIDDAEAEPIAGTAVPLMGKAGSITIHHVRMVHGSEPNTSETARRLLLFSYAAVDAWPLLPKEGIDAFNERILTGAPTLSPRQVAVPVRIPLPKVETDGSIFDNQAHKQRSTAAMPA</sequence>
<dbReference type="Gene3D" id="2.60.120.620">
    <property type="entry name" value="q2cbj1_9rhob like domain"/>
    <property type="match status" value="1"/>
</dbReference>
<comment type="caution">
    <text evidence="2">The sequence shown here is derived from an EMBL/GenBank/DDBJ whole genome shotgun (WGS) entry which is preliminary data.</text>
</comment>
<proteinExistence type="predicted"/>
<gene>
    <name evidence="2" type="ORF">EOI86_03725</name>
</gene>
<protein>
    <submittedName>
        <fullName evidence="2">Phytanoyl-CoA dioxygenase family protein</fullName>
    </submittedName>
</protein>
<evidence type="ECO:0000313" key="3">
    <source>
        <dbReference type="Proteomes" id="UP000287447"/>
    </source>
</evidence>
<keyword evidence="3" id="KW-1185">Reference proteome</keyword>
<keyword evidence="2" id="KW-0223">Dioxygenase</keyword>
<keyword evidence="2" id="KW-0560">Oxidoreductase</keyword>
<evidence type="ECO:0000313" key="2">
    <source>
        <dbReference type="EMBL" id="RVU38405.1"/>
    </source>
</evidence>
<reference evidence="3" key="1">
    <citation type="submission" date="2019-01" db="EMBL/GenBank/DDBJ databases">
        <title>Gri0909 isolated from a small marine red alga.</title>
        <authorList>
            <person name="Kim J."/>
            <person name="Jeong S.E."/>
            <person name="Jeon C.O."/>
        </authorList>
    </citation>
    <scope>NUCLEOTIDE SEQUENCE [LARGE SCALE GENOMIC DNA]</scope>
    <source>
        <strain evidence="3">Gri0909</strain>
    </source>
</reference>
<dbReference type="GO" id="GO:0016706">
    <property type="term" value="F:2-oxoglutarate-dependent dioxygenase activity"/>
    <property type="evidence" value="ECO:0007669"/>
    <property type="project" value="UniProtKB-ARBA"/>
</dbReference>
<dbReference type="AlphaFoldDB" id="A0A437QV75"/>
<comment type="cofactor">
    <cofactor evidence="1">
        <name>Fe(2+)</name>
        <dbReference type="ChEBI" id="CHEBI:29033"/>
    </cofactor>
</comment>
<accession>A0A437QV75</accession>
<dbReference type="GO" id="GO:0005506">
    <property type="term" value="F:iron ion binding"/>
    <property type="evidence" value="ECO:0007669"/>
    <property type="project" value="UniProtKB-ARBA"/>
</dbReference>
<evidence type="ECO:0000256" key="1">
    <source>
        <dbReference type="ARBA" id="ARBA00001954"/>
    </source>
</evidence>
<dbReference type="SUPFAM" id="SSF51197">
    <property type="entry name" value="Clavaminate synthase-like"/>
    <property type="match status" value="1"/>
</dbReference>
<dbReference type="InterPro" id="IPR008775">
    <property type="entry name" value="Phytyl_CoA_dOase-like"/>
</dbReference>
<name>A0A437QV75_9PROT</name>
<dbReference type="PANTHER" id="PTHR20883">
    <property type="entry name" value="PHYTANOYL-COA DIOXYGENASE DOMAIN CONTAINING 1"/>
    <property type="match status" value="1"/>
</dbReference>